<dbReference type="GO" id="GO:0015934">
    <property type="term" value="C:large ribosomal subunit"/>
    <property type="evidence" value="ECO:0007669"/>
    <property type="project" value="TreeGrafter"/>
</dbReference>
<dbReference type="InterPro" id="IPR021137">
    <property type="entry name" value="Ribosomal_bL35-like"/>
</dbReference>
<accession>A0A0G0L494</accession>
<reference evidence="7 8" key="1">
    <citation type="journal article" date="2015" name="Nature">
        <title>rRNA introns, odd ribosomes, and small enigmatic genomes across a large radiation of phyla.</title>
        <authorList>
            <person name="Brown C.T."/>
            <person name="Hug L.A."/>
            <person name="Thomas B.C."/>
            <person name="Sharon I."/>
            <person name="Castelle C.J."/>
            <person name="Singh A."/>
            <person name="Wilkins M.J."/>
            <person name="Williams K.H."/>
            <person name="Banfield J.F."/>
        </authorList>
    </citation>
    <scope>NUCLEOTIDE SEQUENCE [LARGE SCALE GENOMIC DNA]</scope>
</reference>
<dbReference type="EMBL" id="LBVO01000062">
    <property type="protein sequence ID" value="KKQ86803.1"/>
    <property type="molecule type" value="Genomic_DNA"/>
</dbReference>
<keyword evidence="3 5" id="KW-0687">Ribonucleoprotein</keyword>
<dbReference type="GO" id="GO:0003735">
    <property type="term" value="F:structural constituent of ribosome"/>
    <property type="evidence" value="ECO:0007669"/>
    <property type="project" value="InterPro"/>
</dbReference>
<dbReference type="InterPro" id="IPR001706">
    <property type="entry name" value="Ribosomal_bL35"/>
</dbReference>
<dbReference type="PANTHER" id="PTHR33343:SF1">
    <property type="entry name" value="LARGE RIBOSOMAL SUBUNIT PROTEIN BL35M"/>
    <property type="match status" value="1"/>
</dbReference>
<evidence type="ECO:0000256" key="1">
    <source>
        <dbReference type="ARBA" id="ARBA00006598"/>
    </source>
</evidence>
<protein>
    <recommendedName>
        <fullName evidence="4 5">50S ribosomal protein L35</fullName>
    </recommendedName>
</protein>
<dbReference type="AlphaFoldDB" id="A0A0G0L494"/>
<feature type="compositionally biased region" description="Basic residues" evidence="6">
    <location>
        <begin position="29"/>
        <end position="38"/>
    </location>
</feature>
<feature type="compositionally biased region" description="Basic residues" evidence="6">
    <location>
        <begin position="1"/>
        <end position="17"/>
    </location>
</feature>
<dbReference type="InterPro" id="IPR037229">
    <property type="entry name" value="Ribosomal_bL35_sf"/>
</dbReference>
<dbReference type="PANTHER" id="PTHR33343">
    <property type="entry name" value="54S RIBOSOMAL PROTEIN BL35M"/>
    <property type="match status" value="1"/>
</dbReference>
<dbReference type="GO" id="GO:0006412">
    <property type="term" value="P:translation"/>
    <property type="evidence" value="ECO:0007669"/>
    <property type="project" value="InterPro"/>
</dbReference>
<dbReference type="SUPFAM" id="SSF143034">
    <property type="entry name" value="L35p-like"/>
    <property type="match status" value="1"/>
</dbReference>
<dbReference type="Proteomes" id="UP000033934">
    <property type="component" value="Unassembled WGS sequence"/>
</dbReference>
<comment type="caution">
    <text evidence="7">The sequence shown here is derived from an EMBL/GenBank/DDBJ whole genome shotgun (WGS) entry which is preliminary data.</text>
</comment>
<proteinExistence type="inferred from homology"/>
<gene>
    <name evidence="7" type="ORF">UT11_C0062G0008</name>
</gene>
<evidence type="ECO:0000256" key="5">
    <source>
        <dbReference type="RuleBase" id="RU000568"/>
    </source>
</evidence>
<organism evidence="7 8">
    <name type="scientific">Berkelbacteria bacterium GW2011_GWA2_38_9</name>
    <dbReference type="NCBI Taxonomy" id="1618334"/>
    <lineage>
        <taxon>Bacteria</taxon>
        <taxon>Candidatus Berkelbacteria</taxon>
    </lineage>
</organism>
<feature type="region of interest" description="Disordered" evidence="6">
    <location>
        <begin position="1"/>
        <end position="53"/>
    </location>
</feature>
<comment type="similarity">
    <text evidence="1 5">Belongs to the bacterial ribosomal protein bL35 family.</text>
</comment>
<evidence type="ECO:0000256" key="3">
    <source>
        <dbReference type="ARBA" id="ARBA00023274"/>
    </source>
</evidence>
<evidence type="ECO:0000313" key="8">
    <source>
        <dbReference type="Proteomes" id="UP000033934"/>
    </source>
</evidence>
<dbReference type="Pfam" id="PF01632">
    <property type="entry name" value="Ribosomal_L35p"/>
    <property type="match status" value="1"/>
</dbReference>
<evidence type="ECO:0000256" key="6">
    <source>
        <dbReference type="SAM" id="MobiDB-lite"/>
    </source>
</evidence>
<evidence type="ECO:0000313" key="7">
    <source>
        <dbReference type="EMBL" id="KKQ86803.1"/>
    </source>
</evidence>
<keyword evidence="2 5" id="KW-0689">Ribosomal protein</keyword>
<dbReference type="PATRIC" id="fig|1618334.3.peg.790"/>
<evidence type="ECO:0000256" key="4">
    <source>
        <dbReference type="ARBA" id="ARBA00035486"/>
    </source>
</evidence>
<dbReference type="PRINTS" id="PR00064">
    <property type="entry name" value="RIBOSOMALL35"/>
</dbReference>
<dbReference type="Gene3D" id="4.10.410.60">
    <property type="match status" value="1"/>
</dbReference>
<evidence type="ECO:0000256" key="2">
    <source>
        <dbReference type="ARBA" id="ARBA00022980"/>
    </source>
</evidence>
<name>A0A0G0L494_9BACT</name>
<sequence length="64" mass="7311">MKIKTHKSTAKRFKKTGSGKLQQTNVGHQHLRHRKTSRMLKNAKGVQNTDKTNIKAVKQLAPYL</sequence>